<dbReference type="Proteomes" id="UP001211689">
    <property type="component" value="Unassembled WGS sequence"/>
</dbReference>
<gene>
    <name evidence="3" type="ORF">NNO07_19605</name>
</gene>
<organism evidence="3 4">
    <name type="scientific">Metapseudomonas resinovorans</name>
    <name type="common">Pseudomonas resinovorans</name>
    <dbReference type="NCBI Taxonomy" id="53412"/>
    <lineage>
        <taxon>Bacteria</taxon>
        <taxon>Pseudomonadati</taxon>
        <taxon>Pseudomonadota</taxon>
        <taxon>Gammaproteobacteria</taxon>
        <taxon>Pseudomonadales</taxon>
        <taxon>Pseudomonadaceae</taxon>
        <taxon>Metapseudomonas</taxon>
    </lineage>
</organism>
<dbReference type="PANTHER" id="PTHR33420:SF26">
    <property type="entry name" value="FIMBRIAL SUBUNIT"/>
    <property type="match status" value="1"/>
</dbReference>
<dbReference type="SUPFAM" id="SSF49401">
    <property type="entry name" value="Bacterial adhesins"/>
    <property type="match status" value="1"/>
</dbReference>
<sequence length="189" mass="18967">MKKLSLATLAMSVIAASGSAFAADAGTGQINFTGFINNDACTVDGSVGKEKAILVDMGSIAIKDIGPDTAPTTGRIGASNFNLSVNCNQGTKVAMHFEAAKGGSGVVDGKKVLKLNPGLDSAKNVGIAILDSNGEVIDLNTPTTAKIESALNGGDATLTFAAAYVTTADPATATPGDGNATLPFVLKYE</sequence>
<evidence type="ECO:0000259" key="2">
    <source>
        <dbReference type="Pfam" id="PF00419"/>
    </source>
</evidence>
<keyword evidence="1" id="KW-0732">Signal</keyword>
<keyword evidence="4" id="KW-1185">Reference proteome</keyword>
<name>A0ABT4Y8T1_METRE</name>
<dbReference type="Gene3D" id="2.60.40.1090">
    <property type="entry name" value="Fimbrial-type adhesion domain"/>
    <property type="match status" value="1"/>
</dbReference>
<dbReference type="InterPro" id="IPR036937">
    <property type="entry name" value="Adhesion_dom_fimbrial_sf"/>
</dbReference>
<evidence type="ECO:0000313" key="3">
    <source>
        <dbReference type="EMBL" id="MDA8485280.1"/>
    </source>
</evidence>
<feature type="domain" description="Fimbrial-type adhesion" evidence="2">
    <location>
        <begin position="30"/>
        <end position="188"/>
    </location>
</feature>
<protein>
    <submittedName>
        <fullName evidence="3">Type 1 fimbrial protein</fullName>
    </submittedName>
</protein>
<evidence type="ECO:0000256" key="1">
    <source>
        <dbReference type="SAM" id="SignalP"/>
    </source>
</evidence>
<feature type="signal peptide" evidence="1">
    <location>
        <begin position="1"/>
        <end position="22"/>
    </location>
</feature>
<proteinExistence type="predicted"/>
<dbReference type="InterPro" id="IPR008966">
    <property type="entry name" value="Adhesion_dom_sf"/>
</dbReference>
<accession>A0ABT4Y8T1</accession>
<dbReference type="Pfam" id="PF00419">
    <property type="entry name" value="Fimbrial"/>
    <property type="match status" value="1"/>
</dbReference>
<evidence type="ECO:0000313" key="4">
    <source>
        <dbReference type="Proteomes" id="UP001211689"/>
    </source>
</evidence>
<reference evidence="3 4" key="1">
    <citation type="submission" date="2022-07" db="EMBL/GenBank/DDBJ databases">
        <title>Genome Analysis of Selected Gammaproteobacteria from Nigerian Food snails.</title>
        <authorList>
            <person name="Okafor A.C."/>
        </authorList>
    </citation>
    <scope>NUCLEOTIDE SEQUENCE [LARGE SCALE GENOMIC DNA]</scope>
    <source>
        <strain evidence="3 4">Awg 2</strain>
    </source>
</reference>
<comment type="caution">
    <text evidence="3">The sequence shown here is derived from an EMBL/GenBank/DDBJ whole genome shotgun (WGS) entry which is preliminary data.</text>
</comment>
<dbReference type="PANTHER" id="PTHR33420">
    <property type="entry name" value="FIMBRIAL SUBUNIT ELFA-RELATED"/>
    <property type="match status" value="1"/>
</dbReference>
<feature type="chain" id="PRO_5045801412" evidence="1">
    <location>
        <begin position="23"/>
        <end position="189"/>
    </location>
</feature>
<dbReference type="RefSeq" id="WP_271471692.1">
    <property type="nucleotide sequence ID" value="NZ_JANEWF010000026.1"/>
</dbReference>
<dbReference type="InterPro" id="IPR000259">
    <property type="entry name" value="Adhesion_dom_fimbrial"/>
</dbReference>
<dbReference type="InterPro" id="IPR050263">
    <property type="entry name" value="Bact_Fimbrial_Adh_Pro"/>
</dbReference>
<dbReference type="EMBL" id="JANEWF010000026">
    <property type="protein sequence ID" value="MDA8485280.1"/>
    <property type="molecule type" value="Genomic_DNA"/>
</dbReference>